<accession>A0A3D3QZ57</accession>
<comment type="caution">
    <text evidence="1">The sequence shown here is derived from an EMBL/GenBank/DDBJ whole genome shotgun (WGS) entry which is preliminary data.</text>
</comment>
<dbReference type="EMBL" id="DQAY01000015">
    <property type="protein sequence ID" value="HCO21884.1"/>
    <property type="molecule type" value="Genomic_DNA"/>
</dbReference>
<dbReference type="AlphaFoldDB" id="A0A3D3QZ57"/>
<feature type="non-terminal residue" evidence="1">
    <location>
        <position position="216"/>
    </location>
</feature>
<reference evidence="1 2" key="1">
    <citation type="journal article" date="2018" name="Nat. Biotechnol.">
        <title>A standardized bacterial taxonomy based on genome phylogeny substantially revises the tree of life.</title>
        <authorList>
            <person name="Parks D.H."/>
            <person name="Chuvochina M."/>
            <person name="Waite D.W."/>
            <person name="Rinke C."/>
            <person name="Skarshewski A."/>
            <person name="Chaumeil P.A."/>
            <person name="Hugenholtz P."/>
        </authorList>
    </citation>
    <scope>NUCLEOTIDE SEQUENCE [LARGE SCALE GENOMIC DNA]</scope>
    <source>
        <strain evidence="1">UBA9375</strain>
    </source>
</reference>
<sequence>QAEPNAEVRGQLAATARRLPADVCLPIVAALANHAEDVDDRHQPLMVWWALESKVDSDREQVLALFKESELWNQPLIKTAILERLMRRYATAGSRTDLISCARLFELAPDDISKKTLMAGFENSFKGRSLAGLPEVLVKALADAGGGSTTLQMRLGNPRAIQIALDAIKSPGKNQAQLVEYIQVLGELQEPQALPALQKLLSTTKVPDIQTGLLVA</sequence>
<gene>
    <name evidence="1" type="ORF">DIT97_01980</name>
</gene>
<protein>
    <submittedName>
        <fullName evidence="1">Dehydrogenase</fullName>
    </submittedName>
</protein>
<dbReference type="Proteomes" id="UP000263642">
    <property type="component" value="Unassembled WGS sequence"/>
</dbReference>
<feature type="non-terminal residue" evidence="1">
    <location>
        <position position="1"/>
    </location>
</feature>
<proteinExistence type="predicted"/>
<evidence type="ECO:0000313" key="2">
    <source>
        <dbReference type="Proteomes" id="UP000263642"/>
    </source>
</evidence>
<organism evidence="1 2">
    <name type="scientific">Gimesia maris</name>
    <dbReference type="NCBI Taxonomy" id="122"/>
    <lineage>
        <taxon>Bacteria</taxon>
        <taxon>Pseudomonadati</taxon>
        <taxon>Planctomycetota</taxon>
        <taxon>Planctomycetia</taxon>
        <taxon>Planctomycetales</taxon>
        <taxon>Planctomycetaceae</taxon>
        <taxon>Gimesia</taxon>
    </lineage>
</organism>
<name>A0A3D3QZ57_9PLAN</name>
<evidence type="ECO:0000313" key="1">
    <source>
        <dbReference type="EMBL" id="HCO21884.1"/>
    </source>
</evidence>